<sequence length="300" mass="30948">MEQRAVEVASLTKRYGTITAVDDLSFTAEPGRVTGFLGPNGAGKSTTLRILVGLVAATAGSATIGGRGYAQHARPGAIVGAHFEGAFHPGRTAREHLRAYAPLVGASDARCDEVLEAVGMTDAARRRVGGYSLGMRQRLGLATALLGDPSVLVLDESANGLDPAGIKWLRSFLRHFADSGGTVLLSSHLLSEVEQTVDDVVIIASGALRHQSSLAQLRALARPAVRLVSPATDALADFVRARFPESGVIERAGQASIAGVSAADVGAAAYADGLEVHGLSEAGESLESVFLGLTGTESIV</sequence>
<dbReference type="SUPFAM" id="SSF52540">
    <property type="entry name" value="P-loop containing nucleoside triphosphate hydrolases"/>
    <property type="match status" value="1"/>
</dbReference>
<dbReference type="EMBL" id="BONR01000005">
    <property type="protein sequence ID" value="GIG55425.1"/>
    <property type="molecule type" value="Genomic_DNA"/>
</dbReference>
<accession>A0A919Q380</accession>
<dbReference type="Pfam" id="PF00005">
    <property type="entry name" value="ABC_tran"/>
    <property type="match status" value="1"/>
</dbReference>
<name>A0A919Q380_9MICO</name>
<dbReference type="RefSeq" id="WP_203656895.1">
    <property type="nucleotide sequence ID" value="NZ_BONR01000005.1"/>
</dbReference>
<dbReference type="InterPro" id="IPR003593">
    <property type="entry name" value="AAA+_ATPase"/>
</dbReference>
<keyword evidence="3" id="KW-0547">Nucleotide-binding</keyword>
<keyword evidence="7" id="KW-1185">Reference proteome</keyword>
<feature type="domain" description="ABC transporter" evidence="5">
    <location>
        <begin position="6"/>
        <end position="230"/>
    </location>
</feature>
<dbReference type="Gene3D" id="3.40.50.300">
    <property type="entry name" value="P-loop containing nucleotide triphosphate hydrolases"/>
    <property type="match status" value="1"/>
</dbReference>
<protein>
    <submittedName>
        <fullName evidence="6">ABC transporter ATP-binding protein</fullName>
    </submittedName>
</protein>
<gene>
    <name evidence="6" type="ORF">Dac01nite_21770</name>
</gene>
<organism evidence="6 7">
    <name type="scientific">Demequina activiva</name>
    <dbReference type="NCBI Taxonomy" id="1582364"/>
    <lineage>
        <taxon>Bacteria</taxon>
        <taxon>Bacillati</taxon>
        <taxon>Actinomycetota</taxon>
        <taxon>Actinomycetes</taxon>
        <taxon>Micrococcales</taxon>
        <taxon>Demequinaceae</taxon>
        <taxon>Demequina</taxon>
    </lineage>
</organism>
<dbReference type="InterPro" id="IPR027417">
    <property type="entry name" value="P-loop_NTPase"/>
</dbReference>
<evidence type="ECO:0000313" key="6">
    <source>
        <dbReference type="EMBL" id="GIG55425.1"/>
    </source>
</evidence>
<evidence type="ECO:0000256" key="2">
    <source>
        <dbReference type="ARBA" id="ARBA00022448"/>
    </source>
</evidence>
<evidence type="ECO:0000256" key="3">
    <source>
        <dbReference type="ARBA" id="ARBA00022741"/>
    </source>
</evidence>
<dbReference type="PANTHER" id="PTHR43335">
    <property type="entry name" value="ABC TRANSPORTER, ATP-BINDING PROTEIN"/>
    <property type="match status" value="1"/>
</dbReference>
<proteinExistence type="inferred from homology"/>
<evidence type="ECO:0000256" key="4">
    <source>
        <dbReference type="ARBA" id="ARBA00022840"/>
    </source>
</evidence>
<dbReference type="AlphaFoldDB" id="A0A919Q380"/>
<evidence type="ECO:0000256" key="1">
    <source>
        <dbReference type="ARBA" id="ARBA00005417"/>
    </source>
</evidence>
<dbReference type="InterPro" id="IPR003439">
    <property type="entry name" value="ABC_transporter-like_ATP-bd"/>
</dbReference>
<dbReference type="PANTHER" id="PTHR43335:SF4">
    <property type="entry name" value="ABC TRANSPORTER, ATP-BINDING PROTEIN"/>
    <property type="match status" value="1"/>
</dbReference>
<dbReference type="PROSITE" id="PS00211">
    <property type="entry name" value="ABC_TRANSPORTER_1"/>
    <property type="match status" value="1"/>
</dbReference>
<dbReference type="SMART" id="SM00382">
    <property type="entry name" value="AAA"/>
    <property type="match status" value="1"/>
</dbReference>
<comment type="caution">
    <text evidence="6">The sequence shown here is derived from an EMBL/GenBank/DDBJ whole genome shotgun (WGS) entry which is preliminary data.</text>
</comment>
<dbReference type="PROSITE" id="PS50893">
    <property type="entry name" value="ABC_TRANSPORTER_2"/>
    <property type="match status" value="1"/>
</dbReference>
<evidence type="ECO:0000313" key="7">
    <source>
        <dbReference type="Proteomes" id="UP000652354"/>
    </source>
</evidence>
<keyword evidence="2" id="KW-0813">Transport</keyword>
<dbReference type="Proteomes" id="UP000652354">
    <property type="component" value="Unassembled WGS sequence"/>
</dbReference>
<dbReference type="GO" id="GO:0016887">
    <property type="term" value="F:ATP hydrolysis activity"/>
    <property type="evidence" value="ECO:0007669"/>
    <property type="project" value="InterPro"/>
</dbReference>
<reference evidence="6" key="1">
    <citation type="submission" date="2021-01" db="EMBL/GenBank/DDBJ databases">
        <title>Whole genome shotgun sequence of Demequina activiva NBRC 110675.</title>
        <authorList>
            <person name="Komaki H."/>
            <person name="Tamura T."/>
        </authorList>
    </citation>
    <scope>NUCLEOTIDE SEQUENCE</scope>
    <source>
        <strain evidence="6">NBRC 110675</strain>
    </source>
</reference>
<comment type="similarity">
    <text evidence="1">Belongs to the ABC transporter superfamily.</text>
</comment>
<dbReference type="InterPro" id="IPR017871">
    <property type="entry name" value="ABC_transporter-like_CS"/>
</dbReference>
<evidence type="ECO:0000259" key="5">
    <source>
        <dbReference type="PROSITE" id="PS50893"/>
    </source>
</evidence>
<keyword evidence="4 6" id="KW-0067">ATP-binding</keyword>
<dbReference type="GO" id="GO:0005524">
    <property type="term" value="F:ATP binding"/>
    <property type="evidence" value="ECO:0007669"/>
    <property type="project" value="UniProtKB-KW"/>
</dbReference>